<evidence type="ECO:0000313" key="3">
    <source>
        <dbReference type="Proteomes" id="UP000054248"/>
    </source>
</evidence>
<evidence type="ECO:0000259" key="1">
    <source>
        <dbReference type="Pfam" id="PF13847"/>
    </source>
</evidence>
<dbReference type="Gene3D" id="3.40.50.150">
    <property type="entry name" value="Vaccinia Virus protein VP39"/>
    <property type="match status" value="1"/>
</dbReference>
<dbReference type="OrthoDB" id="2013972at2759"/>
<proteinExistence type="predicted"/>
<reference evidence="3" key="2">
    <citation type="submission" date="2015-01" db="EMBL/GenBank/DDBJ databases">
        <title>Evolutionary Origins and Diversification of the Mycorrhizal Mutualists.</title>
        <authorList>
            <consortium name="DOE Joint Genome Institute"/>
            <consortium name="Mycorrhizal Genomics Consortium"/>
            <person name="Kohler A."/>
            <person name="Kuo A."/>
            <person name="Nagy L.G."/>
            <person name="Floudas D."/>
            <person name="Copeland A."/>
            <person name="Barry K.W."/>
            <person name="Cichocki N."/>
            <person name="Veneault-Fourrey C."/>
            <person name="LaButti K."/>
            <person name="Lindquist E.A."/>
            <person name="Lipzen A."/>
            <person name="Lundell T."/>
            <person name="Morin E."/>
            <person name="Murat C."/>
            <person name="Riley R."/>
            <person name="Ohm R."/>
            <person name="Sun H."/>
            <person name="Tunlid A."/>
            <person name="Henrissat B."/>
            <person name="Grigoriev I.V."/>
            <person name="Hibbett D.S."/>
            <person name="Martin F."/>
        </authorList>
    </citation>
    <scope>NUCLEOTIDE SEQUENCE [LARGE SCALE GENOMIC DNA]</scope>
    <source>
        <strain evidence="3">MUT 4182</strain>
    </source>
</reference>
<sequence>MAQEPGSTGAAPEVEQNLALSSGRKFQTTNDAYYLPTDSGEHSRLDLQHEALRLMLDGELYQAPELVKASLAIEMAEEFPHADVLGIDLVQPNILSDPTRRVPPNCSFQIADANKDMEKIDSVYDLVHMRCVEAGLHDSDLFFYDAARVLRPGGLLLLVGAEVQLVDENAKNVPLKKPGDVGCLYQGSPPESWESANTASVLEKVWKLLKQVQRPSDKDVKNYDVQIHELLVPPGPWSNNLNETERKLAETMQTNLLRIFPAFKAILLRDNSFNEEFVNSLAENAMNEVRELPPVVHRYTKWVFATAVRNDVPWTSRKKPWQEPQGYNLDDYIVRLLPEEGET</sequence>
<dbReference type="InterPro" id="IPR025714">
    <property type="entry name" value="Methyltranfer_dom"/>
</dbReference>
<dbReference type="EMBL" id="KN823079">
    <property type="protein sequence ID" value="KIO23680.1"/>
    <property type="molecule type" value="Genomic_DNA"/>
</dbReference>
<accession>A0A0C3Q473</accession>
<gene>
    <name evidence="2" type="ORF">M407DRAFT_9326</name>
</gene>
<dbReference type="Pfam" id="PF13847">
    <property type="entry name" value="Methyltransf_31"/>
    <property type="match status" value="1"/>
</dbReference>
<dbReference type="CDD" id="cd02440">
    <property type="entry name" value="AdoMet_MTases"/>
    <property type="match status" value="1"/>
</dbReference>
<dbReference type="HOGENOM" id="CLU_010595_5_2_1"/>
<organism evidence="2 3">
    <name type="scientific">Tulasnella calospora MUT 4182</name>
    <dbReference type="NCBI Taxonomy" id="1051891"/>
    <lineage>
        <taxon>Eukaryota</taxon>
        <taxon>Fungi</taxon>
        <taxon>Dikarya</taxon>
        <taxon>Basidiomycota</taxon>
        <taxon>Agaricomycotina</taxon>
        <taxon>Agaricomycetes</taxon>
        <taxon>Cantharellales</taxon>
        <taxon>Tulasnellaceae</taxon>
        <taxon>Tulasnella</taxon>
    </lineage>
</organism>
<keyword evidence="3" id="KW-1185">Reference proteome</keyword>
<reference evidence="2 3" key="1">
    <citation type="submission" date="2014-04" db="EMBL/GenBank/DDBJ databases">
        <authorList>
            <consortium name="DOE Joint Genome Institute"/>
            <person name="Kuo A."/>
            <person name="Girlanda M."/>
            <person name="Perotto S."/>
            <person name="Kohler A."/>
            <person name="Nagy L.G."/>
            <person name="Floudas D."/>
            <person name="Copeland A."/>
            <person name="Barry K.W."/>
            <person name="Cichocki N."/>
            <person name="Veneault-Fourrey C."/>
            <person name="LaButti K."/>
            <person name="Lindquist E.A."/>
            <person name="Lipzen A."/>
            <person name="Lundell T."/>
            <person name="Morin E."/>
            <person name="Murat C."/>
            <person name="Sun H."/>
            <person name="Tunlid A."/>
            <person name="Henrissat B."/>
            <person name="Grigoriev I.V."/>
            <person name="Hibbett D.S."/>
            <person name="Martin F."/>
            <person name="Nordberg H.P."/>
            <person name="Cantor M.N."/>
            <person name="Hua S.X."/>
        </authorList>
    </citation>
    <scope>NUCLEOTIDE SEQUENCE [LARGE SCALE GENOMIC DNA]</scope>
    <source>
        <strain evidence="2 3">MUT 4182</strain>
    </source>
</reference>
<evidence type="ECO:0000313" key="2">
    <source>
        <dbReference type="EMBL" id="KIO23680.1"/>
    </source>
</evidence>
<dbReference type="InterPro" id="IPR029063">
    <property type="entry name" value="SAM-dependent_MTases_sf"/>
</dbReference>
<dbReference type="AlphaFoldDB" id="A0A0C3Q473"/>
<protein>
    <recommendedName>
        <fullName evidence="1">Methyltransferase domain-containing protein</fullName>
    </recommendedName>
</protein>
<dbReference type="SUPFAM" id="SSF53335">
    <property type="entry name" value="S-adenosyl-L-methionine-dependent methyltransferases"/>
    <property type="match status" value="1"/>
</dbReference>
<name>A0A0C3Q473_9AGAM</name>
<dbReference type="Proteomes" id="UP000054248">
    <property type="component" value="Unassembled WGS sequence"/>
</dbReference>
<feature type="domain" description="Methyltransferase" evidence="1">
    <location>
        <begin position="70"/>
        <end position="162"/>
    </location>
</feature>